<name>A0A7S3M0J0_9STRA</name>
<accession>A0A7S3M0J0</accession>
<feature type="coiled-coil region" evidence="1">
    <location>
        <begin position="174"/>
        <end position="236"/>
    </location>
</feature>
<dbReference type="EMBL" id="HBIC01007115">
    <property type="protein sequence ID" value="CAE0274848.1"/>
    <property type="molecule type" value="Transcribed_RNA"/>
</dbReference>
<organism evidence="3">
    <name type="scientific">Spumella elongata</name>
    <dbReference type="NCBI Taxonomy" id="89044"/>
    <lineage>
        <taxon>Eukaryota</taxon>
        <taxon>Sar</taxon>
        <taxon>Stramenopiles</taxon>
        <taxon>Ochrophyta</taxon>
        <taxon>Chrysophyceae</taxon>
        <taxon>Chromulinales</taxon>
        <taxon>Chromulinaceae</taxon>
        <taxon>Spumella</taxon>
    </lineage>
</organism>
<proteinExistence type="predicted"/>
<keyword evidence="1" id="KW-0175">Coiled coil</keyword>
<feature type="coiled-coil region" evidence="1">
    <location>
        <begin position="93"/>
        <end position="120"/>
    </location>
</feature>
<evidence type="ECO:0000256" key="2">
    <source>
        <dbReference type="SAM" id="MobiDB-lite"/>
    </source>
</evidence>
<evidence type="ECO:0000256" key="1">
    <source>
        <dbReference type="SAM" id="Coils"/>
    </source>
</evidence>
<reference evidence="3" key="1">
    <citation type="submission" date="2021-01" db="EMBL/GenBank/DDBJ databases">
        <authorList>
            <person name="Corre E."/>
            <person name="Pelletier E."/>
            <person name="Niang G."/>
            <person name="Scheremetjew M."/>
            <person name="Finn R."/>
            <person name="Kale V."/>
            <person name="Holt S."/>
            <person name="Cochrane G."/>
            <person name="Meng A."/>
            <person name="Brown T."/>
            <person name="Cohen L."/>
        </authorList>
    </citation>
    <scope>NUCLEOTIDE SEQUENCE</scope>
    <source>
        <strain evidence="3">CCAP 955/1</strain>
    </source>
</reference>
<feature type="compositionally biased region" description="Polar residues" evidence="2">
    <location>
        <begin position="308"/>
        <end position="321"/>
    </location>
</feature>
<sequence>MSLPELASVGGTLCCAASFTFWSAPVAIQMLDTHEVTEQRSTASSSQLLEEGDRELGFATEMAEWGVPWVEYRRQMSEMDQQIKQQADVITELRTASLKHAQLQAELEEERDTLSAVAADRLEWFGESEKRMQDLEKVLSDSVVAHDSELIDLRAFLASTCAKAAEVDELHQALSVALFELDATQNEVERLKRECATLCDELANTRADRYVAWSEIKELKEQVAKLESDLRDRDAQLAVVQPESQAQSMTDAEAVQRSGSDKLFLRLASFTAEPTDPFGEVVTDPVVVTGTGSFGMPNQHLEDDIVDTTGQSPSSASSLLD</sequence>
<gene>
    <name evidence="3" type="ORF">SELO1098_LOCUS3676</name>
</gene>
<evidence type="ECO:0000313" key="3">
    <source>
        <dbReference type="EMBL" id="CAE0274848.1"/>
    </source>
</evidence>
<dbReference type="AlphaFoldDB" id="A0A7S3M0J0"/>
<dbReference type="Gene3D" id="1.20.5.1700">
    <property type="match status" value="1"/>
</dbReference>
<feature type="region of interest" description="Disordered" evidence="2">
    <location>
        <begin position="293"/>
        <end position="321"/>
    </location>
</feature>
<protein>
    <submittedName>
        <fullName evidence="3">Uncharacterized protein</fullName>
    </submittedName>
</protein>